<dbReference type="CDD" id="cd01283">
    <property type="entry name" value="cytidine_deaminase"/>
    <property type="match status" value="1"/>
</dbReference>
<proteinExistence type="inferred from homology"/>
<dbReference type="Gene3D" id="3.40.140.10">
    <property type="entry name" value="Cytidine Deaminase, domain 2"/>
    <property type="match status" value="1"/>
</dbReference>
<dbReference type="GO" id="GO:0008270">
    <property type="term" value="F:zinc ion binding"/>
    <property type="evidence" value="ECO:0007669"/>
    <property type="project" value="InterPro"/>
</dbReference>
<keyword evidence="7" id="KW-1185">Reference proteome</keyword>
<dbReference type="AlphaFoldDB" id="A0A4D7C5L0"/>
<dbReference type="GO" id="GO:0055086">
    <property type="term" value="P:nucleobase-containing small molecule metabolic process"/>
    <property type="evidence" value="ECO:0007669"/>
    <property type="project" value="UniProtKB-ARBA"/>
</dbReference>
<dbReference type="InterPro" id="IPR050202">
    <property type="entry name" value="Cyt/Deoxycyt_deaminase"/>
</dbReference>
<dbReference type="InterPro" id="IPR016193">
    <property type="entry name" value="Cytidine_deaminase-like"/>
</dbReference>
<dbReference type="InterPro" id="IPR016192">
    <property type="entry name" value="APOBEC/CMP_deaminase_Zn-bd"/>
</dbReference>
<dbReference type="KEGG" id="hgn:E6W36_15470"/>
<dbReference type="Pfam" id="PF00383">
    <property type="entry name" value="dCMP_cyt_deam_1"/>
    <property type="match status" value="1"/>
</dbReference>
<evidence type="ECO:0000256" key="4">
    <source>
        <dbReference type="ARBA" id="ARBA00022833"/>
    </source>
</evidence>
<dbReference type="NCBIfam" id="NF004064">
    <property type="entry name" value="PRK05578.1"/>
    <property type="match status" value="1"/>
</dbReference>
<evidence type="ECO:0000259" key="5">
    <source>
        <dbReference type="PROSITE" id="PS51747"/>
    </source>
</evidence>
<organism evidence="6 7">
    <name type="scientific">Hankyongella ginsenosidimutans</name>
    <dbReference type="NCBI Taxonomy" id="1763828"/>
    <lineage>
        <taxon>Bacteria</taxon>
        <taxon>Pseudomonadati</taxon>
        <taxon>Pseudomonadota</taxon>
        <taxon>Alphaproteobacteria</taxon>
        <taxon>Sphingomonadales</taxon>
        <taxon>Sphingomonadaceae</taxon>
        <taxon>Hankyongella</taxon>
    </lineage>
</organism>
<evidence type="ECO:0000256" key="3">
    <source>
        <dbReference type="ARBA" id="ARBA00022801"/>
    </source>
</evidence>
<comment type="similarity">
    <text evidence="1">Belongs to the cytidine and deoxycytidylate deaminase family.</text>
</comment>
<dbReference type="GO" id="GO:0042802">
    <property type="term" value="F:identical protein binding"/>
    <property type="evidence" value="ECO:0007669"/>
    <property type="project" value="UniProtKB-ARBA"/>
</dbReference>
<reference evidence="7" key="1">
    <citation type="submission" date="2019-04" db="EMBL/GenBank/DDBJ databases">
        <title>Complete genome sequence of Sphingomonas sp. W1-2-3.</title>
        <authorList>
            <person name="Im W.T."/>
        </authorList>
    </citation>
    <scope>NUCLEOTIDE SEQUENCE [LARGE SCALE GENOMIC DNA]</scope>
    <source>
        <strain evidence="7">W1-2-3</strain>
    </source>
</reference>
<dbReference type="InterPro" id="IPR002125">
    <property type="entry name" value="CMP_dCMP_dom"/>
</dbReference>
<keyword evidence="3 6" id="KW-0378">Hydrolase</keyword>
<gene>
    <name evidence="6" type="ORF">E6W36_15470</name>
</gene>
<dbReference type="SUPFAM" id="SSF53927">
    <property type="entry name" value="Cytidine deaminase-like"/>
    <property type="match status" value="1"/>
</dbReference>
<dbReference type="PROSITE" id="PS51747">
    <property type="entry name" value="CYT_DCMP_DEAMINASES_2"/>
    <property type="match status" value="1"/>
</dbReference>
<dbReference type="PANTHER" id="PTHR11644">
    <property type="entry name" value="CYTIDINE DEAMINASE"/>
    <property type="match status" value="1"/>
</dbReference>
<dbReference type="EC" id="3.5.4.5" evidence="6"/>
<dbReference type="Proteomes" id="UP000298714">
    <property type="component" value="Chromosome"/>
</dbReference>
<keyword evidence="2" id="KW-0479">Metal-binding</keyword>
<feature type="domain" description="CMP/dCMP-type deaminase" evidence="5">
    <location>
        <begin position="1"/>
        <end position="136"/>
    </location>
</feature>
<dbReference type="PROSITE" id="PS00903">
    <property type="entry name" value="CYT_DCMP_DEAMINASES_1"/>
    <property type="match status" value="1"/>
</dbReference>
<dbReference type="GO" id="GO:0004126">
    <property type="term" value="F:cytidine deaminase activity"/>
    <property type="evidence" value="ECO:0007669"/>
    <property type="project" value="UniProtKB-EC"/>
</dbReference>
<evidence type="ECO:0000313" key="6">
    <source>
        <dbReference type="EMBL" id="QCI80411.1"/>
    </source>
</evidence>
<evidence type="ECO:0000313" key="7">
    <source>
        <dbReference type="Proteomes" id="UP000298714"/>
    </source>
</evidence>
<dbReference type="RefSeq" id="WP_222873306.1">
    <property type="nucleotide sequence ID" value="NZ_CP039704.1"/>
</dbReference>
<protein>
    <submittedName>
        <fullName evidence="6">Cytidine deaminase</fullName>
        <ecNumber evidence="6">3.5.4.5</ecNumber>
    </submittedName>
</protein>
<evidence type="ECO:0000256" key="2">
    <source>
        <dbReference type="ARBA" id="ARBA00022723"/>
    </source>
</evidence>
<dbReference type="EMBL" id="CP039704">
    <property type="protein sequence ID" value="QCI80411.1"/>
    <property type="molecule type" value="Genomic_DNA"/>
</dbReference>
<dbReference type="PANTHER" id="PTHR11644:SF2">
    <property type="entry name" value="CYTIDINE DEAMINASE"/>
    <property type="match status" value="1"/>
</dbReference>
<name>A0A4D7C5L0_9SPHN</name>
<dbReference type="GO" id="GO:0005829">
    <property type="term" value="C:cytosol"/>
    <property type="evidence" value="ECO:0007669"/>
    <property type="project" value="TreeGrafter"/>
</dbReference>
<accession>A0A4D7C5L0</accession>
<keyword evidence="4" id="KW-0862">Zinc</keyword>
<sequence length="138" mass="14239">MTPCVWLHQDPRQRLCPYSRFHVGAAVRTLGGAIYRGANMENASYGLTICAEVAALTAAVAAGDFRCEAIAVVGGPADTLDPQADVTRPCGRCRQLIAEAAAVSGVDIKVISANAAGTKVVVEPISGLLPHAFALPPA</sequence>
<evidence type="ECO:0000256" key="1">
    <source>
        <dbReference type="ARBA" id="ARBA00006576"/>
    </source>
</evidence>
<dbReference type="GO" id="GO:0072527">
    <property type="term" value="P:pyrimidine-containing compound metabolic process"/>
    <property type="evidence" value="ECO:0007669"/>
    <property type="project" value="UniProtKB-ARBA"/>
</dbReference>